<dbReference type="PANTHER" id="PTHR34755:SF3">
    <property type="entry name" value="SERINE_ARGININE REPETITIVE MATRIX PROTEIN 2"/>
    <property type="match status" value="1"/>
</dbReference>
<feature type="compositionally biased region" description="Low complexity" evidence="1">
    <location>
        <begin position="878"/>
        <end position="887"/>
    </location>
</feature>
<feature type="compositionally biased region" description="Basic and acidic residues" evidence="1">
    <location>
        <begin position="149"/>
        <end position="181"/>
    </location>
</feature>
<feature type="compositionally biased region" description="Basic residues" evidence="1">
    <location>
        <begin position="844"/>
        <end position="870"/>
    </location>
</feature>
<feature type="compositionally biased region" description="Basic residues" evidence="1">
    <location>
        <begin position="371"/>
        <end position="385"/>
    </location>
</feature>
<feature type="compositionally biased region" description="Low complexity" evidence="1">
    <location>
        <begin position="189"/>
        <end position="234"/>
    </location>
</feature>
<dbReference type="Pfam" id="PF08312">
    <property type="entry name" value="cwf21"/>
    <property type="match status" value="1"/>
</dbReference>
<feature type="compositionally biased region" description="Low complexity" evidence="1">
    <location>
        <begin position="591"/>
        <end position="604"/>
    </location>
</feature>
<feature type="domain" description="CWF21" evidence="2">
    <location>
        <begin position="57"/>
        <end position="102"/>
    </location>
</feature>
<name>A0A915AFK3_PARUN</name>
<sequence>MYNGIGLPTARGSGTNGYVQANRASLILSKQRIAYNSEADIRRAEAELNRQPNAELLEHMKKRQIELKCADFEMLMENKGFDEAEIEKKVNEYRKLLLSQVASGELDIEAEMDAKDSHARAKAAMQNRDRMRAALDIDDNFVDGSSFEKINRKDEMEHNGGEKTDADSKSKKSKKKEELSSKKMKHRSGSSSSSSSSSPSSSESSSTEDSSSDSAQQSSESGSSDSDSDSSTSSTEDRESRSKEAVEKGRVKERRNDRKEEWGRGQREHSSNYTRESRGSGLERESRHRRSKSSSRERRRERGDSRSRGGSYRRSHRDEERRRRESGLTRREQYDLYERRRFGRDRRDRRDDSDESNHRERRRRSDDESRARHRKAERVQIRRQRHDSSDSSRERIRKRRRQEKSRSRERNLKVKKLSDCGGAQKEKRASQDVDSNSTISKGKASEAHVKEQQTAIVSNAISAGDSGEVPHKIVRKESCPPSEDPVSIGQREGRIKEKQMQEDQLSCRLECDVGESAAENKEVVTLGSHPEFLAQQASRRESDERGSQKAATEEIDEVAKDGGHSASKGWAGPCGDEVGNMESGIEHEKGTGSSCNLSSSVSGGTKVSAERSGEHVCSPHSRDAEGCEGLHLEGKGEDRSRERLHSLSPSKQRLQKGRCSEEVRVSRDRSPSRHSSGKHASRHGSPYPVEVNPRSSRSKSASEGGRRSRGSYSRSLSLDSTERSSTGSSVEEQKLKHKSRDGSDRASSRARHDSTSSSTPLSDYSVERSSNKSASRHSTKDRYSRSRSRSVVDGAKHAFYKSSSSDRGNWRSSRNRSLSSEERGRRSSHRSQDKVGCHSESRKRSPSNHSNRRHDSRAKSPSKRNGRSTRSKSPSENGRSARSSGGRFSKEGKESHERHVGRGPPVSDLDSRRYRRRSSSYDSRSRRSRRERSSSGHTSYDTEKRREHRRREGSESNSELRQSRGRRTSRARRSDSEEKGRDLWHHRTSPRRSPIKRKRVDSEDEVSRRHYKRRSRHDSSSDSETKVTMRKKRRSHSSSDSSSSSSDSSSSASSATQSSSSDSSRSSTPHRSNRNVNAGSQLRESMDESD</sequence>
<feature type="compositionally biased region" description="Low complexity" evidence="1">
    <location>
        <begin position="802"/>
        <end position="818"/>
    </location>
</feature>
<feature type="compositionally biased region" description="Basic and acidic residues" evidence="1">
    <location>
        <begin position="972"/>
        <end position="985"/>
    </location>
</feature>
<feature type="compositionally biased region" description="Low complexity" evidence="1">
    <location>
        <begin position="694"/>
        <end position="703"/>
    </location>
</feature>
<feature type="compositionally biased region" description="Basic and acidic residues" evidence="1">
    <location>
        <begin position="538"/>
        <end position="547"/>
    </location>
</feature>
<feature type="compositionally biased region" description="Polar residues" evidence="1">
    <location>
        <begin position="452"/>
        <end position="461"/>
    </location>
</feature>
<feature type="compositionally biased region" description="Low complexity" evidence="1">
    <location>
        <begin position="1038"/>
        <end position="1070"/>
    </location>
</feature>
<dbReference type="AlphaFoldDB" id="A0A915AFK3"/>
<feature type="region of interest" description="Disordered" evidence="1">
    <location>
        <begin position="522"/>
        <end position="1090"/>
    </location>
</feature>
<feature type="compositionally biased region" description="Basic and acidic residues" evidence="1">
    <location>
        <begin position="404"/>
        <end position="431"/>
    </location>
</feature>
<feature type="compositionally biased region" description="Low complexity" evidence="1">
    <location>
        <begin position="755"/>
        <end position="764"/>
    </location>
</feature>
<keyword evidence="3" id="KW-1185">Reference proteome</keyword>
<dbReference type="SMART" id="SM01115">
    <property type="entry name" value="cwf21"/>
    <property type="match status" value="1"/>
</dbReference>
<proteinExistence type="predicted"/>
<evidence type="ECO:0000259" key="2">
    <source>
        <dbReference type="SMART" id="SM01115"/>
    </source>
</evidence>
<reference evidence="4 5" key="1">
    <citation type="submission" date="2022-11" db="UniProtKB">
        <authorList>
            <consortium name="WormBaseParasite"/>
        </authorList>
    </citation>
    <scope>IDENTIFICATION</scope>
</reference>
<dbReference type="Proteomes" id="UP000887569">
    <property type="component" value="Unplaced"/>
</dbReference>
<feature type="compositionally biased region" description="Basic and acidic residues" evidence="1">
    <location>
        <begin position="316"/>
        <end position="370"/>
    </location>
</feature>
<dbReference type="PANTHER" id="PTHR34755">
    <property type="entry name" value="SERINE/ARGININE REPETITIVE MATRIX PROTEIN 3-RELATED"/>
    <property type="match status" value="1"/>
</dbReference>
<feature type="compositionally biased region" description="Basic and acidic residues" evidence="1">
    <location>
        <begin position="819"/>
        <end position="843"/>
    </location>
</feature>
<feature type="compositionally biased region" description="Basic and acidic residues" evidence="1">
    <location>
        <begin position="1017"/>
        <end position="1027"/>
    </location>
</feature>
<feature type="compositionally biased region" description="Basic and acidic residues" evidence="1">
    <location>
        <begin position="740"/>
        <end position="754"/>
    </location>
</feature>
<evidence type="ECO:0000256" key="1">
    <source>
        <dbReference type="SAM" id="MobiDB-lite"/>
    </source>
</evidence>
<evidence type="ECO:0000313" key="3">
    <source>
        <dbReference type="Proteomes" id="UP000887569"/>
    </source>
</evidence>
<feature type="compositionally biased region" description="Basic and acidic residues" evidence="1">
    <location>
        <begin position="468"/>
        <end position="478"/>
    </location>
</feature>
<dbReference type="GO" id="GO:0005634">
    <property type="term" value="C:nucleus"/>
    <property type="evidence" value="ECO:0007669"/>
    <property type="project" value="UniProtKB-ARBA"/>
</dbReference>
<accession>A0A915AFK3</accession>
<feature type="compositionally biased region" description="Basic and acidic residues" evidence="1">
    <location>
        <begin position="888"/>
        <end position="900"/>
    </location>
</feature>
<feature type="compositionally biased region" description="Basic and acidic residues" evidence="1">
    <location>
        <begin position="294"/>
        <end position="307"/>
    </location>
</feature>
<organism evidence="3 4">
    <name type="scientific">Parascaris univalens</name>
    <name type="common">Nematode worm</name>
    <dbReference type="NCBI Taxonomy" id="6257"/>
    <lineage>
        <taxon>Eukaryota</taxon>
        <taxon>Metazoa</taxon>
        <taxon>Ecdysozoa</taxon>
        <taxon>Nematoda</taxon>
        <taxon>Chromadorea</taxon>
        <taxon>Rhabditida</taxon>
        <taxon>Spirurina</taxon>
        <taxon>Ascaridomorpha</taxon>
        <taxon>Ascaridoidea</taxon>
        <taxon>Ascarididae</taxon>
        <taxon>Parascaris</taxon>
    </lineage>
</organism>
<feature type="region of interest" description="Disordered" evidence="1">
    <location>
        <begin position="148"/>
        <end position="502"/>
    </location>
</feature>
<dbReference type="WBParaSite" id="PgR007_g014_t02">
    <property type="protein sequence ID" value="PgR007_g014_t02"/>
    <property type="gene ID" value="PgR007_g014"/>
</dbReference>
<feature type="compositionally biased region" description="Basic and acidic residues" evidence="1">
    <location>
        <begin position="235"/>
        <end position="286"/>
    </location>
</feature>
<evidence type="ECO:0000313" key="4">
    <source>
        <dbReference type="WBParaSite" id="PgR007_g014_t01"/>
    </source>
</evidence>
<dbReference type="GO" id="GO:0003729">
    <property type="term" value="F:mRNA binding"/>
    <property type="evidence" value="ECO:0007669"/>
    <property type="project" value="TreeGrafter"/>
</dbReference>
<dbReference type="InterPro" id="IPR013170">
    <property type="entry name" value="mRNA_splic_Cwf21_dom"/>
</dbReference>
<feature type="compositionally biased region" description="Basic and acidic residues" evidence="1">
    <location>
        <begin position="940"/>
        <end position="954"/>
    </location>
</feature>
<protein>
    <submittedName>
        <fullName evidence="4 5">CWF21 domain-containing protein</fullName>
    </submittedName>
</protein>
<dbReference type="CDD" id="cd21373">
    <property type="entry name" value="cwf21_SRRM2-like"/>
    <property type="match status" value="1"/>
</dbReference>
<dbReference type="InterPro" id="IPR052109">
    <property type="entry name" value="SRRM_Domain-Containing"/>
</dbReference>
<feature type="compositionally biased region" description="Polar residues" evidence="1">
    <location>
        <begin position="1074"/>
        <end position="1083"/>
    </location>
</feature>
<feature type="compositionally biased region" description="Basic and acidic residues" evidence="1">
    <location>
        <begin position="658"/>
        <end position="671"/>
    </location>
</feature>
<feature type="compositionally biased region" description="Basic residues" evidence="1">
    <location>
        <begin position="986"/>
        <end position="999"/>
    </location>
</feature>
<dbReference type="WBParaSite" id="PgR007_g014_t01">
    <property type="protein sequence ID" value="PgR007_g014_t01"/>
    <property type="gene ID" value="PgR007_g014"/>
</dbReference>
<evidence type="ECO:0000313" key="5">
    <source>
        <dbReference type="WBParaSite" id="PgR007_g014_t02"/>
    </source>
</evidence>
<feature type="compositionally biased region" description="Basic and acidic residues" evidence="1">
    <location>
        <begin position="491"/>
        <end position="501"/>
    </location>
</feature>
<feature type="compositionally biased region" description="Basic and acidic residues" evidence="1">
    <location>
        <begin position="620"/>
        <end position="645"/>
    </location>
</feature>